<dbReference type="InterPro" id="IPR011990">
    <property type="entry name" value="TPR-like_helical_dom_sf"/>
</dbReference>
<dbReference type="FunFam" id="1.25.40.10:FF:001404">
    <property type="entry name" value="Putative pentatricopeptide repeat-containing protein"/>
    <property type="match status" value="1"/>
</dbReference>
<feature type="repeat" description="PPR" evidence="3">
    <location>
        <begin position="198"/>
        <end position="228"/>
    </location>
</feature>
<evidence type="ECO:0000256" key="3">
    <source>
        <dbReference type="PROSITE-ProRule" id="PRU00708"/>
    </source>
</evidence>
<dbReference type="FunFam" id="1.25.40.10:FF:000196">
    <property type="entry name" value="Pentatricopeptide repeat-containing protein At4g14850"/>
    <property type="match status" value="1"/>
</dbReference>
<feature type="repeat" description="PPR" evidence="3">
    <location>
        <begin position="330"/>
        <end position="364"/>
    </location>
</feature>
<dbReference type="GeneID" id="109722882"/>
<dbReference type="FunFam" id="1.25.40.10:FF:000227">
    <property type="entry name" value="Pentatricopeptide repeat-containing protein At3g13880"/>
    <property type="match status" value="1"/>
</dbReference>
<dbReference type="InterPro" id="IPR002885">
    <property type="entry name" value="PPR_rpt"/>
</dbReference>
<dbReference type="OrthoDB" id="1882346at2759"/>
<dbReference type="InterPro" id="IPR046960">
    <property type="entry name" value="PPR_At4g14850-like_plant"/>
</dbReference>
<feature type="repeat" description="PPR" evidence="3">
    <location>
        <begin position="669"/>
        <end position="703"/>
    </location>
</feature>
<evidence type="ECO:0000256" key="1">
    <source>
        <dbReference type="ARBA" id="ARBA00022737"/>
    </source>
</evidence>
<dbReference type="Proteomes" id="UP000515123">
    <property type="component" value="Linkage group 17"/>
</dbReference>
<reference evidence="5" key="2">
    <citation type="submission" date="2025-08" db="UniProtKB">
        <authorList>
            <consortium name="RefSeq"/>
        </authorList>
    </citation>
    <scope>IDENTIFICATION</scope>
    <source>
        <tissue evidence="5">Leaf</tissue>
    </source>
</reference>
<keyword evidence="2" id="KW-0809">Transit peptide</keyword>
<dbReference type="NCBIfam" id="TIGR00756">
    <property type="entry name" value="PPR"/>
    <property type="match status" value="9"/>
</dbReference>
<dbReference type="Pfam" id="PF13041">
    <property type="entry name" value="PPR_2"/>
    <property type="match status" value="3"/>
</dbReference>
<feature type="repeat" description="PPR" evidence="3">
    <location>
        <begin position="567"/>
        <end position="602"/>
    </location>
</feature>
<keyword evidence="1" id="KW-0677">Repeat</keyword>
<proteinExistence type="predicted"/>
<feature type="repeat" description="PPR" evidence="3">
    <location>
        <begin position="501"/>
        <end position="531"/>
    </location>
</feature>
<dbReference type="InterPro" id="IPR046848">
    <property type="entry name" value="E_motif"/>
</dbReference>
<feature type="repeat" description="PPR" evidence="3">
    <location>
        <begin position="532"/>
        <end position="566"/>
    </location>
</feature>
<evidence type="ECO:0000313" key="5">
    <source>
        <dbReference type="RefSeq" id="XP_020106648.1"/>
    </source>
</evidence>
<evidence type="ECO:0000256" key="2">
    <source>
        <dbReference type="ARBA" id="ARBA00022946"/>
    </source>
</evidence>
<accession>A0A6P5GKT9</accession>
<dbReference type="PROSITE" id="PS51375">
    <property type="entry name" value="PPR"/>
    <property type="match status" value="10"/>
</dbReference>
<dbReference type="Gene3D" id="1.25.40.10">
    <property type="entry name" value="Tetratricopeptide repeat domain"/>
    <property type="match status" value="6"/>
</dbReference>
<dbReference type="AlphaFoldDB" id="A0A6P5GKT9"/>
<feature type="repeat" description="PPR" evidence="3">
    <location>
        <begin position="125"/>
        <end position="159"/>
    </location>
</feature>
<dbReference type="GO" id="GO:0003723">
    <property type="term" value="F:RNA binding"/>
    <property type="evidence" value="ECO:0007669"/>
    <property type="project" value="InterPro"/>
</dbReference>
<gene>
    <name evidence="5" type="primary">LOC109722882</name>
</gene>
<dbReference type="Pfam" id="PF20431">
    <property type="entry name" value="E_motif"/>
    <property type="match status" value="1"/>
</dbReference>
<reference evidence="4" key="1">
    <citation type="journal article" date="2015" name="Nat. Genet.">
        <title>The pineapple genome and the evolution of CAM photosynthesis.</title>
        <authorList>
            <person name="Ming R."/>
            <person name="VanBuren R."/>
            <person name="Wai C.M."/>
            <person name="Tang H."/>
            <person name="Schatz M.C."/>
            <person name="Bowers J.E."/>
            <person name="Lyons E."/>
            <person name="Wang M.L."/>
            <person name="Chen J."/>
            <person name="Biggers E."/>
            <person name="Zhang J."/>
            <person name="Huang L."/>
            <person name="Zhang L."/>
            <person name="Miao W."/>
            <person name="Zhang J."/>
            <person name="Ye Z."/>
            <person name="Miao C."/>
            <person name="Lin Z."/>
            <person name="Wang H."/>
            <person name="Zhou H."/>
            <person name="Yim W.C."/>
            <person name="Priest H.D."/>
            <person name="Zheng C."/>
            <person name="Woodhouse M."/>
            <person name="Edger P.P."/>
            <person name="Guyot R."/>
            <person name="Guo H.B."/>
            <person name="Guo H."/>
            <person name="Zheng G."/>
            <person name="Singh R."/>
            <person name="Sharma A."/>
            <person name="Min X."/>
            <person name="Zheng Y."/>
            <person name="Lee H."/>
            <person name="Gurtowski J."/>
            <person name="Sedlazeck F.J."/>
            <person name="Harkess A."/>
            <person name="McKain M.R."/>
            <person name="Liao Z."/>
            <person name="Fang J."/>
            <person name="Liu J."/>
            <person name="Zhang X."/>
            <person name="Zhang Q."/>
            <person name="Hu W."/>
            <person name="Qin Y."/>
            <person name="Wang K."/>
            <person name="Chen L.Y."/>
            <person name="Shirley N."/>
            <person name="Lin Y.R."/>
            <person name="Liu L.Y."/>
            <person name="Hernandez A.G."/>
            <person name="Wright C.L."/>
            <person name="Bulone V."/>
            <person name="Tuskan G.A."/>
            <person name="Heath K."/>
            <person name="Zee F."/>
            <person name="Moore P.H."/>
            <person name="Sunkar R."/>
            <person name="Leebens-Mack J.H."/>
            <person name="Mockler T."/>
            <person name="Bennetzen J.L."/>
            <person name="Freeling M."/>
            <person name="Sankoff D."/>
            <person name="Paterson A.H."/>
            <person name="Zhu X."/>
            <person name="Yang X."/>
            <person name="Smith J.A."/>
            <person name="Cushman J.C."/>
            <person name="Paull R.E."/>
            <person name="Yu Q."/>
        </authorList>
    </citation>
    <scope>NUCLEOTIDE SEQUENCE [LARGE SCALE GENOMIC DNA]</scope>
    <source>
        <strain evidence="4">cv. F153</strain>
    </source>
</reference>
<keyword evidence="4" id="KW-1185">Reference proteome</keyword>
<dbReference type="FunFam" id="1.25.40.10:FF:000031">
    <property type="entry name" value="Pentatricopeptide repeat-containing protein mitochondrial"/>
    <property type="match status" value="1"/>
</dbReference>
<dbReference type="Pfam" id="PF01535">
    <property type="entry name" value="PPR"/>
    <property type="match status" value="7"/>
</dbReference>
<feature type="repeat" description="PPR" evidence="3">
    <location>
        <begin position="229"/>
        <end position="263"/>
    </location>
</feature>
<feature type="repeat" description="PPR" evidence="3">
    <location>
        <begin position="431"/>
        <end position="465"/>
    </location>
</feature>
<dbReference type="PANTHER" id="PTHR47926:SF475">
    <property type="entry name" value="DYW DOMAIN-CONTAINING PROTEIN"/>
    <property type="match status" value="1"/>
</dbReference>
<organism evidence="4 5">
    <name type="scientific">Ananas comosus</name>
    <name type="common">Pineapple</name>
    <name type="synonym">Ananas ananas</name>
    <dbReference type="NCBI Taxonomy" id="4615"/>
    <lineage>
        <taxon>Eukaryota</taxon>
        <taxon>Viridiplantae</taxon>
        <taxon>Streptophyta</taxon>
        <taxon>Embryophyta</taxon>
        <taxon>Tracheophyta</taxon>
        <taxon>Spermatophyta</taxon>
        <taxon>Magnoliopsida</taxon>
        <taxon>Liliopsida</taxon>
        <taxon>Poales</taxon>
        <taxon>Bromeliaceae</taxon>
        <taxon>Bromelioideae</taxon>
        <taxon>Ananas</taxon>
    </lineage>
</organism>
<dbReference type="PANTHER" id="PTHR47926">
    <property type="entry name" value="PENTATRICOPEPTIDE REPEAT-CONTAINING PROTEIN"/>
    <property type="match status" value="1"/>
</dbReference>
<dbReference type="FunFam" id="1.25.40.10:FF:000958">
    <property type="entry name" value="Pentatricopeptide repeat-containing protein At4g39530"/>
    <property type="match status" value="1"/>
</dbReference>
<name>A0A6P5GKT9_ANACO</name>
<sequence>MRFRPLRPNAFPSSLTSLSPPLTSPTISPKRFLLLLRRRSATTEAPDHALVDAAMVKTGFDLRTYRANHLLDSLLRRGDFSRARQLFDEMPHKNTFTVNRMISGYARAGDLDEAVRLFALAPHRNAVTWTILIGACSAADRSREALSLFVGMTREGIRPDHVAITAALGVCGSGGGSDASNWAEQIHTHVVKSGFGANLVVCNTLVDSYCKCELLSGARTLFDEMPERDSVTYNAIIMGYSKEGSYFTALELFIEMRDLILKPSQFTFSGVLTSATGLCDLGLGKQIHGLVVKANFGWNVFVNNSLLDFYSKCHCLGDAEALFDEMAERDNVSYNVMISGYAWNGCVREFLDLFREMQLMGFDRKACPFASLLSVAGAVPSVQMGRQIHAQVIITDSASDDLVGNALIDMYSKCGMLDVAEMIFMKKHDKNTVSWTSIISGYIQNGYSEEALKLFCEMRRAGLNPDRATFSTILRASSGLAMVSVGKQLHSYLIRFGYLSNVFSGSALLDTYAKCGCLDESHKIFQEMPERNIVSWNAMVAAYAQNGLGKKAIEIFEEMLRSGVEPDLVTFLSVLSACSHSGLVDEGLWYFELMTREFGLNPTKDHYACVIDILGRVGRFDEVEKLLSQIPFDSDQIIWNSILNSCRIHGHQELGQRAADKLFRMELKDAAPFVIMSNLYAKSGQWEEAAKVKKMMRDRGVRKEPAYSWVEIKEKAYTFSSNDQTNSRISEIKSLLKNLSEEMEKDGYKPDIGCADHLFDEEVKVEYLKQHSERLAIAVALTNAAEGLPCTVCRPAIKGKYFMKLDKIPGACG</sequence>
<evidence type="ECO:0000313" key="4">
    <source>
        <dbReference type="Proteomes" id="UP000515123"/>
    </source>
</evidence>
<protein>
    <submittedName>
        <fullName evidence="5">LOW QUALITY PROTEIN: putative pentatricopeptide repeat-containing protein At2g01510</fullName>
    </submittedName>
</protein>
<dbReference type="GO" id="GO:0009451">
    <property type="term" value="P:RNA modification"/>
    <property type="evidence" value="ECO:0007669"/>
    <property type="project" value="InterPro"/>
</dbReference>
<feature type="repeat" description="PPR" evidence="3">
    <location>
        <begin position="94"/>
        <end position="124"/>
    </location>
</feature>
<dbReference type="RefSeq" id="XP_020106648.1">
    <property type="nucleotide sequence ID" value="XM_020251059.1"/>
</dbReference>